<evidence type="ECO:0000313" key="2">
    <source>
        <dbReference type="EMBL" id="CAG6554416.1"/>
    </source>
</evidence>
<dbReference type="AlphaFoldDB" id="A0A8D8IMK7"/>
<protein>
    <submittedName>
        <fullName evidence="2">(northern house mosquito) hypothetical protein</fullName>
    </submittedName>
</protein>
<dbReference type="EMBL" id="HBUE01146265">
    <property type="protein sequence ID" value="CAG6503169.1"/>
    <property type="molecule type" value="Transcribed_RNA"/>
</dbReference>
<name>A0A8D8IMK7_CULPI</name>
<reference evidence="2" key="1">
    <citation type="submission" date="2021-05" db="EMBL/GenBank/DDBJ databases">
        <authorList>
            <person name="Alioto T."/>
            <person name="Alioto T."/>
            <person name="Gomez Garrido J."/>
        </authorList>
    </citation>
    <scope>NUCLEOTIDE SEQUENCE</scope>
</reference>
<sequence length="118" mass="13245">MWPLITILENGLPLIVEFPFIPHRETPRGLHEANARRGATLFVLLVEAQPLEQTFAVVCAAPSAHHELLDGHDLTAVRYVGCVQEAPEPERDQKEQTGREQEQLLAPEKHQNSRVHGC</sequence>
<organism evidence="2">
    <name type="scientific">Culex pipiens</name>
    <name type="common">House mosquito</name>
    <dbReference type="NCBI Taxonomy" id="7175"/>
    <lineage>
        <taxon>Eukaryota</taxon>
        <taxon>Metazoa</taxon>
        <taxon>Ecdysozoa</taxon>
        <taxon>Arthropoda</taxon>
        <taxon>Hexapoda</taxon>
        <taxon>Insecta</taxon>
        <taxon>Pterygota</taxon>
        <taxon>Neoptera</taxon>
        <taxon>Endopterygota</taxon>
        <taxon>Diptera</taxon>
        <taxon>Nematocera</taxon>
        <taxon>Culicoidea</taxon>
        <taxon>Culicidae</taxon>
        <taxon>Culicinae</taxon>
        <taxon>Culicini</taxon>
        <taxon>Culex</taxon>
        <taxon>Culex</taxon>
    </lineage>
</organism>
<feature type="region of interest" description="Disordered" evidence="1">
    <location>
        <begin position="85"/>
        <end position="118"/>
    </location>
</feature>
<proteinExistence type="predicted"/>
<dbReference type="EMBL" id="HBUE01251173">
    <property type="protein sequence ID" value="CAG6554416.1"/>
    <property type="molecule type" value="Transcribed_RNA"/>
</dbReference>
<feature type="compositionally biased region" description="Basic and acidic residues" evidence="1">
    <location>
        <begin position="88"/>
        <end position="111"/>
    </location>
</feature>
<evidence type="ECO:0000256" key="1">
    <source>
        <dbReference type="SAM" id="MobiDB-lite"/>
    </source>
</evidence>
<accession>A0A8D8IMK7</accession>